<keyword evidence="1" id="KW-1133">Transmembrane helix</keyword>
<dbReference type="eggNOG" id="COG3333">
    <property type="taxonomic scope" value="Bacteria"/>
</dbReference>
<dbReference type="RefSeq" id="WP_023430790.1">
    <property type="nucleotide sequence ID" value="NZ_AWXZ01000013.1"/>
</dbReference>
<evidence type="ECO:0000313" key="4">
    <source>
        <dbReference type="Proteomes" id="UP000017819"/>
    </source>
</evidence>
<dbReference type="Proteomes" id="UP000017819">
    <property type="component" value="Unassembled WGS sequence"/>
</dbReference>
<reference evidence="3 4" key="1">
    <citation type="journal article" date="2014" name="Genome Announc.">
        <title>Draft Genome Sequence of Lutibaculum baratangense Strain AMV1T, Isolated from a Mud Volcano in Andamans, India.</title>
        <authorList>
            <person name="Singh A."/>
            <person name="Sreenivas A."/>
            <person name="Sathyanarayana Reddy G."/>
            <person name="Pinnaka A.K."/>
            <person name="Shivaji S."/>
        </authorList>
    </citation>
    <scope>NUCLEOTIDE SEQUENCE [LARGE SCALE GENOMIC DNA]</scope>
    <source>
        <strain evidence="3 4">AMV1</strain>
    </source>
</reference>
<dbReference type="PANTHER" id="PTHR35342">
    <property type="entry name" value="TRICARBOXYLIC TRANSPORT PROTEIN"/>
    <property type="match status" value="1"/>
</dbReference>
<feature type="transmembrane region" description="Helical" evidence="1">
    <location>
        <begin position="332"/>
        <end position="351"/>
    </location>
</feature>
<feature type="transmembrane region" description="Helical" evidence="1">
    <location>
        <begin position="390"/>
        <end position="408"/>
    </location>
</feature>
<keyword evidence="1" id="KW-0472">Membrane</keyword>
<comment type="caution">
    <text evidence="3">The sequence shown here is derived from an EMBL/GenBank/DDBJ whole genome shotgun (WGS) entry which is preliminary data.</text>
</comment>
<feature type="domain" description="DUF112" evidence="2">
    <location>
        <begin position="22"/>
        <end position="442"/>
    </location>
</feature>
<name>V4R4H5_9HYPH</name>
<dbReference type="Pfam" id="PF01970">
    <property type="entry name" value="TctA"/>
    <property type="match status" value="1"/>
</dbReference>
<evidence type="ECO:0000313" key="3">
    <source>
        <dbReference type="EMBL" id="ESR26857.1"/>
    </source>
</evidence>
<sequence length="506" mass="52347">MELISSADFVDALALVANPWAIFFVFVGAVIGMIFGAAPGLTAPSAIALFLPVTYAMGPTSSMALLLGIYCSGYFSGSIPAILINTPGTPSAAATALDGFAMARAGDGDRALQTAIICSFVGGLFSLALLATIAPMLARVALSFTSVEYFSFALIGLVCVAGISQGSMIKGLAAALIGVLVSTVGLDPVSGVGRFIFGEPNLMGGISQISALIGLFAIAQMLLLSKTGIEDAAILPTQRVVPTWEILRDLGRNKWLAFKSAVIGSMIGVLPGTGPAIASWVSYSDALRTAKPGDRFGKGEVKGVIACEVSNNAVTGGALVPLLTLGIPGDPVTAILIGALMIQGVHTGPFLIAQNGSLFVSILLLLFMSNIFMVVLGLSGRRLAAKMLTIPPGIMVPTICLMAAAGAFSIANNAFDLRLVLIFGILGYLLIRFGFPTAPAVLGIVLGPILEQNLRNALTVSHMDVTVFLTRPVSAVSLAVTAFLLYLWLGPRKRAEERAEEQGGTS</sequence>
<dbReference type="OrthoDB" id="9806425at2"/>
<feature type="transmembrane region" description="Helical" evidence="1">
    <location>
        <begin position="20"/>
        <end position="51"/>
    </location>
</feature>
<feature type="transmembrane region" description="Helical" evidence="1">
    <location>
        <begin position="358"/>
        <end position="378"/>
    </location>
</feature>
<feature type="transmembrane region" description="Helical" evidence="1">
    <location>
        <begin position="420"/>
        <end position="449"/>
    </location>
</feature>
<dbReference type="AlphaFoldDB" id="V4R4H5"/>
<organism evidence="3 4">
    <name type="scientific">Lutibaculum baratangense AMV1</name>
    <dbReference type="NCBI Taxonomy" id="631454"/>
    <lineage>
        <taxon>Bacteria</taxon>
        <taxon>Pseudomonadati</taxon>
        <taxon>Pseudomonadota</taxon>
        <taxon>Alphaproteobacteria</taxon>
        <taxon>Hyphomicrobiales</taxon>
        <taxon>Tepidamorphaceae</taxon>
        <taxon>Lutibaculum</taxon>
    </lineage>
</organism>
<accession>V4R4H5</accession>
<feature type="transmembrane region" description="Helical" evidence="1">
    <location>
        <begin position="112"/>
        <end position="137"/>
    </location>
</feature>
<keyword evidence="1" id="KW-0812">Transmembrane</keyword>
<feature type="transmembrane region" description="Helical" evidence="1">
    <location>
        <begin position="469"/>
        <end position="489"/>
    </location>
</feature>
<gene>
    <name evidence="3" type="ORF">N177_0641</name>
</gene>
<dbReference type="PATRIC" id="fig|631454.5.peg.631"/>
<keyword evidence="4" id="KW-1185">Reference proteome</keyword>
<feature type="transmembrane region" description="Helical" evidence="1">
    <location>
        <begin position="256"/>
        <end position="278"/>
    </location>
</feature>
<dbReference type="PANTHER" id="PTHR35342:SF5">
    <property type="entry name" value="TRICARBOXYLIC TRANSPORT PROTEIN"/>
    <property type="match status" value="1"/>
</dbReference>
<dbReference type="InterPro" id="IPR002823">
    <property type="entry name" value="DUF112_TM"/>
</dbReference>
<feature type="transmembrane region" description="Helical" evidence="1">
    <location>
        <begin position="202"/>
        <end position="224"/>
    </location>
</feature>
<feature type="transmembrane region" description="Helical" evidence="1">
    <location>
        <begin position="149"/>
        <end position="182"/>
    </location>
</feature>
<proteinExistence type="predicted"/>
<dbReference type="STRING" id="631454.N177_0641"/>
<evidence type="ECO:0000259" key="2">
    <source>
        <dbReference type="Pfam" id="PF01970"/>
    </source>
</evidence>
<evidence type="ECO:0000256" key="1">
    <source>
        <dbReference type="SAM" id="Phobius"/>
    </source>
</evidence>
<dbReference type="EMBL" id="AWXZ01000013">
    <property type="protein sequence ID" value="ESR26857.1"/>
    <property type="molecule type" value="Genomic_DNA"/>
</dbReference>
<protein>
    <recommendedName>
        <fullName evidence="2">DUF112 domain-containing protein</fullName>
    </recommendedName>
</protein>